<sequence length="187" mass="21547">MSNTEAQAFRSEAENTAKSIQNLTTNFTQYKHMTFLSEPIETSGQMVFETPDKLLWKYTKPYSHSIIFKDHKVFINNEGNKSSIDVGNNKTFEQINQLIVGSVSGNLFNDESFSISYLKNSDYNIAVLNPKSNDIIKYISRLELYFDKITAAIVEVKLYEPSEDFTHIVFKNKETNVRLDQNTFTNK</sequence>
<dbReference type="InterPro" id="IPR029046">
    <property type="entry name" value="LolA/LolB/LppX"/>
</dbReference>
<dbReference type="Pfam" id="PF03548">
    <property type="entry name" value="LolA"/>
    <property type="match status" value="1"/>
</dbReference>
<dbReference type="Gene3D" id="2.50.20.10">
    <property type="entry name" value="Lipoprotein localisation LolA/LolB/LppX"/>
    <property type="match status" value="1"/>
</dbReference>
<proteinExistence type="predicted"/>
<comment type="caution">
    <text evidence="2">The sequence shown here is derived from an EMBL/GenBank/DDBJ whole genome shotgun (WGS) entry which is preliminary data.</text>
</comment>
<accession>A0A8J2V3U9</accession>
<dbReference type="InterPro" id="IPR004564">
    <property type="entry name" value="OM_lipoprot_carrier_LolA-like"/>
</dbReference>
<organism evidence="2 3">
    <name type="scientific">Planktosalinus lacus</name>
    <dbReference type="NCBI Taxonomy" id="1526573"/>
    <lineage>
        <taxon>Bacteria</taxon>
        <taxon>Pseudomonadati</taxon>
        <taxon>Bacteroidota</taxon>
        <taxon>Flavobacteriia</taxon>
        <taxon>Flavobacteriales</taxon>
        <taxon>Flavobacteriaceae</taxon>
        <taxon>Planktosalinus</taxon>
    </lineage>
</organism>
<evidence type="ECO:0000256" key="1">
    <source>
        <dbReference type="ARBA" id="ARBA00022729"/>
    </source>
</evidence>
<reference evidence="2" key="2">
    <citation type="submission" date="2020-09" db="EMBL/GenBank/DDBJ databases">
        <authorList>
            <person name="Sun Q."/>
            <person name="Zhou Y."/>
        </authorList>
    </citation>
    <scope>NUCLEOTIDE SEQUENCE</scope>
    <source>
        <strain evidence="2">CGMCC 1.12924</strain>
    </source>
</reference>
<gene>
    <name evidence="2" type="ORF">GCM10011312_01490</name>
</gene>
<name>A0A8J2V3U9_9FLAO</name>
<dbReference type="Proteomes" id="UP000652231">
    <property type="component" value="Unassembled WGS sequence"/>
</dbReference>
<protein>
    <submittedName>
        <fullName evidence="2">Cell envelope biogenesis protein LolA</fullName>
    </submittedName>
</protein>
<evidence type="ECO:0000313" key="3">
    <source>
        <dbReference type="Proteomes" id="UP000652231"/>
    </source>
</evidence>
<evidence type="ECO:0000313" key="2">
    <source>
        <dbReference type="EMBL" id="GGD80907.1"/>
    </source>
</evidence>
<dbReference type="AlphaFoldDB" id="A0A8J2V3U9"/>
<keyword evidence="1" id="KW-0732">Signal</keyword>
<dbReference type="PANTHER" id="PTHR35869:SF1">
    <property type="entry name" value="OUTER-MEMBRANE LIPOPROTEIN CARRIER PROTEIN"/>
    <property type="match status" value="1"/>
</dbReference>
<dbReference type="CDD" id="cd16325">
    <property type="entry name" value="LolA"/>
    <property type="match status" value="1"/>
</dbReference>
<dbReference type="SUPFAM" id="SSF89392">
    <property type="entry name" value="Prokaryotic lipoproteins and lipoprotein localization factors"/>
    <property type="match status" value="1"/>
</dbReference>
<keyword evidence="3" id="KW-1185">Reference proteome</keyword>
<dbReference type="EMBL" id="BMGK01000001">
    <property type="protein sequence ID" value="GGD80907.1"/>
    <property type="molecule type" value="Genomic_DNA"/>
</dbReference>
<reference evidence="2" key="1">
    <citation type="journal article" date="2014" name="Int. J. Syst. Evol. Microbiol.">
        <title>Complete genome sequence of Corynebacterium casei LMG S-19264T (=DSM 44701T), isolated from a smear-ripened cheese.</title>
        <authorList>
            <consortium name="US DOE Joint Genome Institute (JGI-PGF)"/>
            <person name="Walter F."/>
            <person name="Albersmeier A."/>
            <person name="Kalinowski J."/>
            <person name="Ruckert C."/>
        </authorList>
    </citation>
    <scope>NUCLEOTIDE SEQUENCE</scope>
    <source>
        <strain evidence="2">CGMCC 1.12924</strain>
    </source>
</reference>
<dbReference type="PANTHER" id="PTHR35869">
    <property type="entry name" value="OUTER-MEMBRANE LIPOPROTEIN CARRIER PROTEIN"/>
    <property type="match status" value="1"/>
</dbReference>